<dbReference type="SUPFAM" id="SSF54695">
    <property type="entry name" value="POZ domain"/>
    <property type="match status" value="1"/>
</dbReference>
<dbReference type="EMBL" id="JAACFV010000016">
    <property type="protein sequence ID" value="KAF7511872.1"/>
    <property type="molecule type" value="Genomic_DNA"/>
</dbReference>
<name>A0A8H7E782_9EURO</name>
<feature type="domain" description="BTB" evidence="1">
    <location>
        <begin position="48"/>
        <end position="115"/>
    </location>
</feature>
<proteinExistence type="predicted"/>
<evidence type="ECO:0000313" key="2">
    <source>
        <dbReference type="EMBL" id="KAF7511872.1"/>
    </source>
</evidence>
<dbReference type="PANTHER" id="PTHR47843">
    <property type="entry name" value="BTB DOMAIN-CONTAINING PROTEIN-RELATED"/>
    <property type="match status" value="1"/>
</dbReference>
<dbReference type="InterPro" id="IPR000210">
    <property type="entry name" value="BTB/POZ_dom"/>
</dbReference>
<evidence type="ECO:0000259" key="1">
    <source>
        <dbReference type="PROSITE" id="PS50097"/>
    </source>
</evidence>
<dbReference type="AlphaFoldDB" id="A0A8H7E782"/>
<organism evidence="2 3">
    <name type="scientific">Endocarpon pusillum</name>
    <dbReference type="NCBI Taxonomy" id="364733"/>
    <lineage>
        <taxon>Eukaryota</taxon>
        <taxon>Fungi</taxon>
        <taxon>Dikarya</taxon>
        <taxon>Ascomycota</taxon>
        <taxon>Pezizomycotina</taxon>
        <taxon>Eurotiomycetes</taxon>
        <taxon>Chaetothyriomycetidae</taxon>
        <taxon>Verrucariales</taxon>
        <taxon>Verrucariaceae</taxon>
        <taxon>Endocarpon</taxon>
    </lineage>
</organism>
<evidence type="ECO:0000313" key="3">
    <source>
        <dbReference type="Proteomes" id="UP000606974"/>
    </source>
</evidence>
<protein>
    <recommendedName>
        <fullName evidence="1">BTB domain-containing protein</fullName>
    </recommendedName>
</protein>
<dbReference type="SMART" id="SM00225">
    <property type="entry name" value="BTB"/>
    <property type="match status" value="1"/>
</dbReference>
<dbReference type="PANTHER" id="PTHR47843:SF2">
    <property type="entry name" value="BTB DOMAIN-CONTAINING PROTEIN"/>
    <property type="match status" value="1"/>
</dbReference>
<dbReference type="Proteomes" id="UP000606974">
    <property type="component" value="Unassembled WGS sequence"/>
</dbReference>
<gene>
    <name evidence="2" type="ORF">GJ744_003105</name>
</gene>
<dbReference type="Pfam" id="PF00651">
    <property type="entry name" value="BTB"/>
    <property type="match status" value="1"/>
</dbReference>
<keyword evidence="3" id="KW-1185">Reference proteome</keyword>
<dbReference type="OrthoDB" id="194443at2759"/>
<dbReference type="PROSITE" id="PS50097">
    <property type="entry name" value="BTB"/>
    <property type="match status" value="1"/>
</dbReference>
<dbReference type="Gene3D" id="3.30.710.10">
    <property type="entry name" value="Potassium Channel Kv1.1, Chain A"/>
    <property type="match status" value="1"/>
</dbReference>
<dbReference type="CDD" id="cd18186">
    <property type="entry name" value="BTB_POZ_ZBTB_KLHL-like"/>
    <property type="match status" value="1"/>
</dbReference>
<accession>A0A8H7E782</accession>
<sequence length="262" mass="29699">MGHYSEDYQLVRRLGFVYEPRSAFRMATTNIANITAKTFAELLSGPMIDIYVGASKRHWSLHRNILTHHSSFFEEGDVHADSKVQRSSIELLDEDPTAFELLVKWLYQGKIDDVSTLPVDQKWNHADACQKLYTLCHKLQMTQLKNLAIDQFRKGCNEAGLVPGPEEMRPIYEKTPPSSPFRKLVSRIAARQIMDPEGNKDAVTYRDCFESNADFAIDVINAIKDGAGPSLFDDPTEGNSCKYHEHENGETCHKTVKFKKGS</sequence>
<reference evidence="2" key="1">
    <citation type="submission" date="2020-02" db="EMBL/GenBank/DDBJ databases">
        <authorList>
            <person name="Palmer J.M."/>
        </authorList>
    </citation>
    <scope>NUCLEOTIDE SEQUENCE</scope>
    <source>
        <strain evidence="2">EPUS1.4</strain>
        <tissue evidence="2">Thallus</tissue>
    </source>
</reference>
<dbReference type="InterPro" id="IPR011333">
    <property type="entry name" value="SKP1/BTB/POZ_sf"/>
</dbReference>
<comment type="caution">
    <text evidence="2">The sequence shown here is derived from an EMBL/GenBank/DDBJ whole genome shotgun (WGS) entry which is preliminary data.</text>
</comment>